<protein>
    <submittedName>
        <fullName evidence="2">Uncharacterized protein</fullName>
    </submittedName>
</protein>
<dbReference type="AlphaFoldDB" id="A0A0B2W303"/>
<keyword evidence="1" id="KW-1133">Transmembrane helix</keyword>
<gene>
    <name evidence="2" type="ORF">Tcan_08870</name>
</gene>
<comment type="caution">
    <text evidence="2">The sequence shown here is derived from an EMBL/GenBank/DDBJ whole genome shotgun (WGS) entry which is preliminary data.</text>
</comment>
<organism evidence="2 3">
    <name type="scientific">Toxocara canis</name>
    <name type="common">Canine roundworm</name>
    <dbReference type="NCBI Taxonomy" id="6265"/>
    <lineage>
        <taxon>Eukaryota</taxon>
        <taxon>Metazoa</taxon>
        <taxon>Ecdysozoa</taxon>
        <taxon>Nematoda</taxon>
        <taxon>Chromadorea</taxon>
        <taxon>Rhabditida</taxon>
        <taxon>Spirurina</taxon>
        <taxon>Ascaridomorpha</taxon>
        <taxon>Ascaridoidea</taxon>
        <taxon>Toxocaridae</taxon>
        <taxon>Toxocara</taxon>
    </lineage>
</organism>
<keyword evidence="3" id="KW-1185">Reference proteome</keyword>
<keyword evidence="1" id="KW-0472">Membrane</keyword>
<dbReference type="Proteomes" id="UP000031036">
    <property type="component" value="Unassembled WGS sequence"/>
</dbReference>
<dbReference type="EMBL" id="JPKZ01000272">
    <property type="protein sequence ID" value="KHN88049.1"/>
    <property type="molecule type" value="Genomic_DNA"/>
</dbReference>
<proteinExistence type="predicted"/>
<keyword evidence="1" id="KW-0812">Transmembrane</keyword>
<feature type="transmembrane region" description="Helical" evidence="1">
    <location>
        <begin position="21"/>
        <end position="40"/>
    </location>
</feature>
<evidence type="ECO:0000313" key="3">
    <source>
        <dbReference type="Proteomes" id="UP000031036"/>
    </source>
</evidence>
<dbReference type="OrthoDB" id="5867820at2759"/>
<name>A0A0B2W303_TOXCA</name>
<accession>A0A0B2W303</accession>
<sequence>MIMECTRGSRLEICSRNREEQICRLGWVLLALWLIMIVYMTKDFWMLHLPCVSRNRHIESDEPVKTVSPSNDSSFPVTQILRINATDQEVSTEACVDMKSTIV</sequence>
<evidence type="ECO:0000313" key="2">
    <source>
        <dbReference type="EMBL" id="KHN88049.1"/>
    </source>
</evidence>
<evidence type="ECO:0000256" key="1">
    <source>
        <dbReference type="SAM" id="Phobius"/>
    </source>
</evidence>
<reference evidence="2 3" key="1">
    <citation type="submission" date="2014-11" db="EMBL/GenBank/DDBJ databases">
        <title>Genetic blueprint of the zoonotic pathogen Toxocara canis.</title>
        <authorList>
            <person name="Zhu X.-Q."/>
            <person name="Korhonen P.K."/>
            <person name="Cai H."/>
            <person name="Young N.D."/>
            <person name="Nejsum P."/>
            <person name="von Samson-Himmelstjerna G."/>
            <person name="Boag P.R."/>
            <person name="Tan P."/>
            <person name="Li Q."/>
            <person name="Min J."/>
            <person name="Yang Y."/>
            <person name="Wang X."/>
            <person name="Fang X."/>
            <person name="Hall R.S."/>
            <person name="Hofmann A."/>
            <person name="Sternberg P.W."/>
            <person name="Jex A.R."/>
            <person name="Gasser R.B."/>
        </authorList>
    </citation>
    <scope>NUCLEOTIDE SEQUENCE [LARGE SCALE GENOMIC DNA]</scope>
    <source>
        <strain evidence="2">PN_DK_2014</strain>
    </source>
</reference>